<dbReference type="GO" id="GO:0022857">
    <property type="term" value="F:transmembrane transporter activity"/>
    <property type="evidence" value="ECO:0007669"/>
    <property type="project" value="InterPro"/>
</dbReference>
<dbReference type="InterPro" id="IPR036259">
    <property type="entry name" value="MFS_trans_sf"/>
</dbReference>
<feature type="transmembrane region" description="Helical" evidence="6">
    <location>
        <begin position="280"/>
        <end position="303"/>
    </location>
</feature>
<dbReference type="InterPro" id="IPR011701">
    <property type="entry name" value="MFS"/>
</dbReference>
<feature type="transmembrane region" description="Helical" evidence="6">
    <location>
        <begin position="188"/>
        <end position="206"/>
    </location>
</feature>
<dbReference type="SUPFAM" id="SSF103473">
    <property type="entry name" value="MFS general substrate transporter"/>
    <property type="match status" value="1"/>
</dbReference>
<keyword evidence="2" id="KW-0813">Transport</keyword>
<evidence type="ECO:0000259" key="7">
    <source>
        <dbReference type="PROSITE" id="PS50850"/>
    </source>
</evidence>
<evidence type="ECO:0000256" key="6">
    <source>
        <dbReference type="SAM" id="Phobius"/>
    </source>
</evidence>
<feature type="transmembrane region" description="Helical" evidence="6">
    <location>
        <begin position="493"/>
        <end position="511"/>
    </location>
</feature>
<dbReference type="eggNOG" id="KOG2533">
    <property type="taxonomic scope" value="Eukaryota"/>
</dbReference>
<feature type="transmembrane region" description="Helical" evidence="6">
    <location>
        <begin position="523"/>
        <end position="545"/>
    </location>
</feature>
<reference evidence="10" key="2">
    <citation type="submission" date="2010-05" db="EMBL/GenBank/DDBJ databases">
        <title>The genome sequence of Magnaporthe poae strain ATCC 64411.</title>
        <authorList>
            <person name="Ma L.-J."/>
            <person name="Dead R."/>
            <person name="Young S."/>
            <person name="Zeng Q."/>
            <person name="Koehrsen M."/>
            <person name="Alvarado L."/>
            <person name="Berlin A."/>
            <person name="Chapman S.B."/>
            <person name="Chen Z."/>
            <person name="Freedman E."/>
            <person name="Gellesch M."/>
            <person name="Goldberg J."/>
            <person name="Griggs A."/>
            <person name="Gujja S."/>
            <person name="Heilman E.R."/>
            <person name="Heiman D."/>
            <person name="Hepburn T."/>
            <person name="Howarth C."/>
            <person name="Jen D."/>
            <person name="Larson L."/>
            <person name="Mehta T."/>
            <person name="Neiman D."/>
            <person name="Pearson M."/>
            <person name="Roberts A."/>
            <person name="Saif S."/>
            <person name="Shea T."/>
            <person name="Shenoy N."/>
            <person name="Sisk P."/>
            <person name="Stolte C."/>
            <person name="Sykes S."/>
            <person name="Walk T."/>
            <person name="White J."/>
            <person name="Yandava C."/>
            <person name="Haas B."/>
            <person name="Nusbaum C."/>
            <person name="Birren B."/>
        </authorList>
    </citation>
    <scope>NUCLEOTIDE SEQUENCE [LARGE SCALE GENOMIC DNA]</scope>
    <source>
        <strain evidence="10">ATCC 64411 / 73-15</strain>
    </source>
</reference>
<reference evidence="8" key="3">
    <citation type="submission" date="2011-03" db="EMBL/GenBank/DDBJ databases">
        <title>Annotation of Magnaporthe poae ATCC 64411.</title>
        <authorList>
            <person name="Ma L.-J."/>
            <person name="Dead R."/>
            <person name="Young S.K."/>
            <person name="Zeng Q."/>
            <person name="Gargeya S."/>
            <person name="Fitzgerald M."/>
            <person name="Haas B."/>
            <person name="Abouelleil A."/>
            <person name="Alvarado L."/>
            <person name="Arachchi H.M."/>
            <person name="Berlin A."/>
            <person name="Brown A."/>
            <person name="Chapman S.B."/>
            <person name="Chen Z."/>
            <person name="Dunbar C."/>
            <person name="Freedman E."/>
            <person name="Gearin G."/>
            <person name="Gellesch M."/>
            <person name="Goldberg J."/>
            <person name="Griggs A."/>
            <person name="Gujja S."/>
            <person name="Heiman D."/>
            <person name="Howarth C."/>
            <person name="Larson L."/>
            <person name="Lui A."/>
            <person name="MacDonald P.J.P."/>
            <person name="Mehta T."/>
            <person name="Montmayeur A."/>
            <person name="Murphy C."/>
            <person name="Neiman D."/>
            <person name="Pearson M."/>
            <person name="Priest M."/>
            <person name="Roberts A."/>
            <person name="Saif S."/>
            <person name="Shea T."/>
            <person name="Shenoy N."/>
            <person name="Sisk P."/>
            <person name="Stolte C."/>
            <person name="Sykes S."/>
            <person name="Yandava C."/>
            <person name="Wortman J."/>
            <person name="Nusbaum C."/>
            <person name="Birren B."/>
        </authorList>
    </citation>
    <scope>NUCLEOTIDE SEQUENCE</scope>
    <source>
        <strain evidence="8">ATCC 64411</strain>
    </source>
</reference>
<dbReference type="Pfam" id="PF07690">
    <property type="entry name" value="MFS_1"/>
    <property type="match status" value="1"/>
</dbReference>
<evidence type="ECO:0000313" key="9">
    <source>
        <dbReference type="EnsemblFungi" id="MAPG_10269T0"/>
    </source>
</evidence>
<protein>
    <submittedName>
        <fullName evidence="8">MFS transporter</fullName>
    </submittedName>
</protein>
<dbReference type="Gene3D" id="1.20.1250.20">
    <property type="entry name" value="MFS general substrate transporter like domains"/>
    <property type="match status" value="2"/>
</dbReference>
<dbReference type="EMBL" id="GL876975">
    <property type="protein sequence ID" value="KLU90415.1"/>
    <property type="molecule type" value="Genomic_DNA"/>
</dbReference>
<feature type="transmembrane region" description="Helical" evidence="6">
    <location>
        <begin position="402"/>
        <end position="419"/>
    </location>
</feature>
<dbReference type="AlphaFoldDB" id="A0A0C4EC55"/>
<dbReference type="InterPro" id="IPR020846">
    <property type="entry name" value="MFS_dom"/>
</dbReference>
<dbReference type="VEuPathDB" id="FungiDB:MAPG_10269"/>
<dbReference type="STRING" id="644358.A0A0C4EC55"/>
<evidence type="ECO:0000256" key="5">
    <source>
        <dbReference type="ARBA" id="ARBA00023136"/>
    </source>
</evidence>
<dbReference type="EMBL" id="ADBL01002296">
    <property type="status" value="NOT_ANNOTATED_CDS"/>
    <property type="molecule type" value="Genomic_DNA"/>
</dbReference>
<feature type="transmembrane region" description="Helical" evidence="6">
    <location>
        <begin position="213"/>
        <end position="235"/>
    </location>
</feature>
<keyword evidence="4 6" id="KW-1133">Transmembrane helix</keyword>
<dbReference type="FunFam" id="1.20.1250.20:FF:000034">
    <property type="entry name" value="MFS general substrate transporter"/>
    <property type="match status" value="1"/>
</dbReference>
<reference evidence="8" key="1">
    <citation type="submission" date="2010-05" db="EMBL/GenBank/DDBJ databases">
        <title>The Genome Sequence of Magnaporthe poae strain ATCC 64411.</title>
        <authorList>
            <consortium name="The Broad Institute Genome Sequencing Platform"/>
            <consortium name="Broad Institute Genome Sequencing Center for Infectious Disease"/>
            <person name="Ma L.-J."/>
            <person name="Dead R."/>
            <person name="Young S."/>
            <person name="Zeng Q."/>
            <person name="Koehrsen M."/>
            <person name="Alvarado L."/>
            <person name="Berlin A."/>
            <person name="Chapman S.B."/>
            <person name="Chen Z."/>
            <person name="Freedman E."/>
            <person name="Gellesch M."/>
            <person name="Goldberg J."/>
            <person name="Griggs A."/>
            <person name="Gujja S."/>
            <person name="Heilman E.R."/>
            <person name="Heiman D."/>
            <person name="Hepburn T."/>
            <person name="Howarth C."/>
            <person name="Jen D."/>
            <person name="Larson L."/>
            <person name="Mehta T."/>
            <person name="Neiman D."/>
            <person name="Pearson M."/>
            <person name="Roberts A."/>
            <person name="Saif S."/>
            <person name="Shea T."/>
            <person name="Shenoy N."/>
            <person name="Sisk P."/>
            <person name="Stolte C."/>
            <person name="Sykes S."/>
            <person name="Walk T."/>
            <person name="White J."/>
            <person name="Yandava C."/>
            <person name="Haas B."/>
            <person name="Nusbaum C."/>
            <person name="Birren B."/>
        </authorList>
    </citation>
    <scope>NUCLEOTIDE SEQUENCE</scope>
    <source>
        <strain evidence="8">ATCC 64411</strain>
    </source>
</reference>
<evidence type="ECO:0000256" key="2">
    <source>
        <dbReference type="ARBA" id="ARBA00022448"/>
    </source>
</evidence>
<organism evidence="9 10">
    <name type="scientific">Magnaporthiopsis poae (strain ATCC 64411 / 73-15)</name>
    <name type="common">Kentucky bluegrass fungus</name>
    <name type="synonym">Magnaporthe poae</name>
    <dbReference type="NCBI Taxonomy" id="644358"/>
    <lineage>
        <taxon>Eukaryota</taxon>
        <taxon>Fungi</taxon>
        <taxon>Dikarya</taxon>
        <taxon>Ascomycota</taxon>
        <taxon>Pezizomycotina</taxon>
        <taxon>Sordariomycetes</taxon>
        <taxon>Sordariomycetidae</taxon>
        <taxon>Magnaporthales</taxon>
        <taxon>Magnaporthaceae</taxon>
        <taxon>Magnaporthiopsis</taxon>
    </lineage>
</organism>
<evidence type="ECO:0000256" key="4">
    <source>
        <dbReference type="ARBA" id="ARBA00022989"/>
    </source>
</evidence>
<dbReference type="GO" id="GO:0016020">
    <property type="term" value="C:membrane"/>
    <property type="evidence" value="ECO:0007669"/>
    <property type="project" value="UniProtKB-SubCell"/>
</dbReference>
<accession>A0A0C4EC55</accession>
<evidence type="ECO:0000256" key="1">
    <source>
        <dbReference type="ARBA" id="ARBA00004141"/>
    </source>
</evidence>
<keyword evidence="5 6" id="KW-0472">Membrane</keyword>
<keyword evidence="10" id="KW-1185">Reference proteome</keyword>
<comment type="subcellular location">
    <subcellularLocation>
        <location evidence="1">Membrane</location>
        <topology evidence="1">Multi-pass membrane protein</topology>
    </subcellularLocation>
</comment>
<feature type="domain" description="Major facilitator superfamily (MFS) profile" evidence="7">
    <location>
        <begin position="120"/>
        <end position="551"/>
    </location>
</feature>
<gene>
    <name evidence="8" type="ORF">MAPG_10269</name>
</gene>
<reference evidence="9" key="5">
    <citation type="submission" date="2015-06" db="UniProtKB">
        <authorList>
            <consortium name="EnsemblFungi"/>
        </authorList>
    </citation>
    <scope>IDENTIFICATION</scope>
    <source>
        <strain evidence="9">ATCC 64411</strain>
    </source>
</reference>
<dbReference type="PANTHER" id="PTHR43791:SF79">
    <property type="entry name" value="MAJOR FACILITATOR SUPERFAMILY (MFS) PROFILE DOMAIN-CONTAINING PROTEIN"/>
    <property type="match status" value="1"/>
</dbReference>
<evidence type="ECO:0000313" key="10">
    <source>
        <dbReference type="Proteomes" id="UP000011715"/>
    </source>
</evidence>
<feature type="transmembrane region" description="Helical" evidence="6">
    <location>
        <begin position="426"/>
        <end position="447"/>
    </location>
</feature>
<dbReference type="FunFam" id="1.20.1250.20:FF:000364">
    <property type="entry name" value="MFS general substrate transporter"/>
    <property type="match status" value="1"/>
</dbReference>
<feature type="transmembrane region" description="Helical" evidence="6">
    <location>
        <begin position="453"/>
        <end position="472"/>
    </location>
</feature>
<dbReference type="OMA" id="NMILHKF"/>
<dbReference type="EnsemblFungi" id="MAPG_10269T0">
    <property type="protein sequence ID" value="MAPG_10269T0"/>
    <property type="gene ID" value="MAPG_10269"/>
</dbReference>
<evidence type="ECO:0000313" key="8">
    <source>
        <dbReference type="EMBL" id="KLU90415.1"/>
    </source>
</evidence>
<proteinExistence type="predicted"/>
<reference evidence="9" key="4">
    <citation type="journal article" date="2015" name="G3 (Bethesda)">
        <title>Genome sequences of three phytopathogenic species of the Magnaporthaceae family of fungi.</title>
        <authorList>
            <person name="Okagaki L.H."/>
            <person name="Nunes C.C."/>
            <person name="Sailsbery J."/>
            <person name="Clay B."/>
            <person name="Brown D."/>
            <person name="John T."/>
            <person name="Oh Y."/>
            <person name="Young N."/>
            <person name="Fitzgerald M."/>
            <person name="Haas B.J."/>
            <person name="Zeng Q."/>
            <person name="Young S."/>
            <person name="Adiconis X."/>
            <person name="Fan L."/>
            <person name="Levin J.Z."/>
            <person name="Mitchell T.K."/>
            <person name="Okubara P.A."/>
            <person name="Farman M.L."/>
            <person name="Kohn L.M."/>
            <person name="Birren B."/>
            <person name="Ma L.-J."/>
            <person name="Dean R.A."/>
        </authorList>
    </citation>
    <scope>NUCLEOTIDE SEQUENCE</scope>
    <source>
        <strain evidence="9">ATCC 64411 / 73-15</strain>
    </source>
</reference>
<dbReference type="Proteomes" id="UP000011715">
    <property type="component" value="Unassembled WGS sequence"/>
</dbReference>
<feature type="transmembrane region" description="Helical" evidence="6">
    <location>
        <begin position="247"/>
        <end position="268"/>
    </location>
</feature>
<sequence length="582" mass="63431">MLGQIVGIYTLPVSLSLFCSRNFTPPSGACFARHRGIDLVQPPSSPTSPPRLASFPTPARSEGIMTIYSSRSETPGGKPAAAMVEGQQNLGVLSEEDALFLANFPPEAKRRVIRKIDLRLIPMLMILYLITYLDKTNIGNAKIEGLLESLHMTGDQYNIALSVFFPPYILAEVPSNIIIQKFKRPSTYMGIIIVAWGIVMTLTGVVRDFAGLVVVRFLLGLFEAGFFPGAILMISQWYLPDETQSRIALLYSSAATGGAVSGLLAFAIAKMKGLAGLEGWRWIFIVEGALTVLLGVACFPLLIDKPSLSSAWLTPDEIRYLELRQVARNPTAFKEVDGQVAPKKHSHFDKQAVTAALADWKIYLLTLGSWSNAVPNYAMKFTMPTIVRSMGFTSAQAQLMTMPPYVVGAISAFVMSVLADRCGWRMPFIVGPQVVVITAFIILFTMAADIKNNVALCYFAVTLANAGMYPVFPGVNAWNVANQAGPAKRAVSIGLLVCTGNIGGVVGSYIYKDEEAPRYVTGFGTSLAFVASGIVSVVLLEFLLWKSNKRNAALSEDEIRSKYTEEELEVLGDRSPLFKYAL</sequence>
<dbReference type="PROSITE" id="PS50850">
    <property type="entry name" value="MFS"/>
    <property type="match status" value="1"/>
</dbReference>
<dbReference type="OrthoDB" id="2962993at2759"/>
<evidence type="ECO:0000256" key="3">
    <source>
        <dbReference type="ARBA" id="ARBA00022692"/>
    </source>
</evidence>
<keyword evidence="3 6" id="KW-0812">Transmembrane</keyword>
<dbReference type="PANTHER" id="PTHR43791">
    <property type="entry name" value="PERMEASE-RELATED"/>
    <property type="match status" value="1"/>
</dbReference>
<name>A0A0C4EC55_MAGP6</name>